<proteinExistence type="predicted"/>
<evidence type="ECO:0000313" key="2">
    <source>
        <dbReference type="Proteomes" id="UP001283361"/>
    </source>
</evidence>
<dbReference type="Gene3D" id="1.25.50.20">
    <property type="match status" value="1"/>
</dbReference>
<sequence>MRVRYGGWQSMHLQRHVRTMHGFETQAELDELNAFFLPRTDLYGGAYYGRKQALEVVQNRIDWRGNFSKIITDWLMTNTS</sequence>
<gene>
    <name evidence="1" type="ORF">RRG08_006185</name>
</gene>
<organism evidence="1 2">
    <name type="scientific">Elysia crispata</name>
    <name type="common">lettuce slug</name>
    <dbReference type="NCBI Taxonomy" id="231223"/>
    <lineage>
        <taxon>Eukaryota</taxon>
        <taxon>Metazoa</taxon>
        <taxon>Spiralia</taxon>
        <taxon>Lophotrochozoa</taxon>
        <taxon>Mollusca</taxon>
        <taxon>Gastropoda</taxon>
        <taxon>Heterobranchia</taxon>
        <taxon>Euthyneura</taxon>
        <taxon>Panpulmonata</taxon>
        <taxon>Sacoglossa</taxon>
        <taxon>Placobranchoidea</taxon>
        <taxon>Plakobranchidae</taxon>
        <taxon>Elysia</taxon>
    </lineage>
</organism>
<dbReference type="Proteomes" id="UP001283361">
    <property type="component" value="Unassembled WGS sequence"/>
</dbReference>
<dbReference type="AlphaFoldDB" id="A0AAE1E8P7"/>
<comment type="caution">
    <text evidence="1">The sequence shown here is derived from an EMBL/GenBank/DDBJ whole genome shotgun (WGS) entry which is preliminary data.</text>
</comment>
<dbReference type="EMBL" id="JAWDGP010000690">
    <property type="protein sequence ID" value="KAK3798391.1"/>
    <property type="molecule type" value="Genomic_DNA"/>
</dbReference>
<protein>
    <submittedName>
        <fullName evidence="1">Uncharacterized protein</fullName>
    </submittedName>
</protein>
<name>A0AAE1E8P7_9GAST</name>
<keyword evidence="2" id="KW-1185">Reference proteome</keyword>
<accession>A0AAE1E8P7</accession>
<evidence type="ECO:0000313" key="1">
    <source>
        <dbReference type="EMBL" id="KAK3798391.1"/>
    </source>
</evidence>
<reference evidence="1" key="1">
    <citation type="journal article" date="2023" name="G3 (Bethesda)">
        <title>A reference genome for the long-term kleptoplast-retaining sea slug Elysia crispata morphotype clarki.</title>
        <authorList>
            <person name="Eastman K.E."/>
            <person name="Pendleton A.L."/>
            <person name="Shaikh M.A."/>
            <person name="Suttiyut T."/>
            <person name="Ogas R."/>
            <person name="Tomko P."/>
            <person name="Gavelis G."/>
            <person name="Widhalm J.R."/>
            <person name="Wisecaver J.H."/>
        </authorList>
    </citation>
    <scope>NUCLEOTIDE SEQUENCE</scope>
    <source>
        <strain evidence="1">ECLA1</strain>
    </source>
</reference>